<dbReference type="EMBL" id="BQKI01000026">
    <property type="protein sequence ID" value="GJN12840.1"/>
    <property type="molecule type" value="Genomic_DNA"/>
</dbReference>
<dbReference type="GO" id="GO:0043531">
    <property type="term" value="F:ADP binding"/>
    <property type="evidence" value="ECO:0007669"/>
    <property type="project" value="InterPro"/>
</dbReference>
<protein>
    <recommendedName>
        <fullName evidence="1">NB-ARC domain-containing protein</fullName>
    </recommendedName>
</protein>
<gene>
    <name evidence="2" type="primary">ga31154</name>
    <name evidence="2" type="ORF">PR202_ga31154</name>
</gene>
<accession>A0AAV5DRK8</accession>
<evidence type="ECO:0000313" key="3">
    <source>
        <dbReference type="Proteomes" id="UP001054889"/>
    </source>
</evidence>
<reference evidence="2" key="1">
    <citation type="journal article" date="2018" name="DNA Res.">
        <title>Multiple hybrid de novo genome assembly of finger millet, an orphan allotetraploid crop.</title>
        <authorList>
            <person name="Hatakeyama M."/>
            <person name="Aluri S."/>
            <person name="Balachadran M.T."/>
            <person name="Sivarajan S.R."/>
            <person name="Patrignani A."/>
            <person name="Gruter S."/>
            <person name="Poveda L."/>
            <person name="Shimizu-Inatsugi R."/>
            <person name="Baeten J."/>
            <person name="Francoijs K.J."/>
            <person name="Nataraja K.N."/>
            <person name="Reddy Y.A.N."/>
            <person name="Phadnis S."/>
            <person name="Ravikumar R.L."/>
            <person name="Schlapbach R."/>
            <person name="Sreeman S.M."/>
            <person name="Shimizu K.K."/>
        </authorList>
    </citation>
    <scope>NUCLEOTIDE SEQUENCE</scope>
</reference>
<comment type="caution">
    <text evidence="2">The sequence shown here is derived from an EMBL/GenBank/DDBJ whole genome shotgun (WGS) entry which is preliminary data.</text>
</comment>
<dbReference type="Gene3D" id="3.40.50.300">
    <property type="entry name" value="P-loop containing nucleotide triphosphate hydrolases"/>
    <property type="match status" value="1"/>
</dbReference>
<proteinExistence type="predicted"/>
<evidence type="ECO:0000313" key="2">
    <source>
        <dbReference type="EMBL" id="GJN12840.1"/>
    </source>
</evidence>
<dbReference type="SUPFAM" id="SSF52540">
    <property type="entry name" value="P-loop containing nucleoside triphosphate hydrolases"/>
    <property type="match status" value="1"/>
</dbReference>
<dbReference type="PANTHER" id="PTHR33377">
    <property type="entry name" value="OS10G0134700 PROTEIN-RELATED"/>
    <property type="match status" value="1"/>
</dbReference>
<organism evidence="2 3">
    <name type="scientific">Eleusine coracana subsp. coracana</name>
    <dbReference type="NCBI Taxonomy" id="191504"/>
    <lineage>
        <taxon>Eukaryota</taxon>
        <taxon>Viridiplantae</taxon>
        <taxon>Streptophyta</taxon>
        <taxon>Embryophyta</taxon>
        <taxon>Tracheophyta</taxon>
        <taxon>Spermatophyta</taxon>
        <taxon>Magnoliopsida</taxon>
        <taxon>Liliopsida</taxon>
        <taxon>Poales</taxon>
        <taxon>Poaceae</taxon>
        <taxon>PACMAD clade</taxon>
        <taxon>Chloridoideae</taxon>
        <taxon>Cynodonteae</taxon>
        <taxon>Eleusininae</taxon>
        <taxon>Eleusine</taxon>
    </lineage>
</organism>
<dbReference type="InterPro" id="IPR027417">
    <property type="entry name" value="P-loop_NTPase"/>
</dbReference>
<dbReference type="AlphaFoldDB" id="A0AAV5DRK8"/>
<evidence type="ECO:0000259" key="1">
    <source>
        <dbReference type="Pfam" id="PF00931"/>
    </source>
</evidence>
<dbReference type="Pfam" id="PF00931">
    <property type="entry name" value="NB-ARC"/>
    <property type="match status" value="1"/>
</dbReference>
<name>A0AAV5DRK8_ELECO</name>
<dbReference type="Proteomes" id="UP001054889">
    <property type="component" value="Unassembled WGS sequence"/>
</dbReference>
<reference evidence="2" key="2">
    <citation type="submission" date="2021-12" db="EMBL/GenBank/DDBJ databases">
        <title>Resequencing data analysis of finger millet.</title>
        <authorList>
            <person name="Hatakeyama M."/>
            <person name="Aluri S."/>
            <person name="Balachadran M.T."/>
            <person name="Sivarajan S.R."/>
            <person name="Poveda L."/>
            <person name="Shimizu-Inatsugi R."/>
            <person name="Schlapbach R."/>
            <person name="Sreeman S.M."/>
            <person name="Shimizu K.K."/>
        </authorList>
    </citation>
    <scope>NUCLEOTIDE SEQUENCE</scope>
</reference>
<feature type="domain" description="NB-ARC" evidence="1">
    <location>
        <begin position="70"/>
        <end position="241"/>
    </location>
</feature>
<sequence length="347" mass="38781">MRVAASAMKSVICQRAPGGDEIDRVLESLQRASSDLAEFIMLLQGYQPIRRPLATNIFLEGHMFGRHVEKERIINFLLHDSGGNSREQLGVLPIVGDIGVGKTTLVQHACDDPRVRNHFPIIMLFNFSCNYAIATSATSVVLRSKHVIGDDGMNMKDPLQLIKRDFGNKRFLMVFEDVDMRKKQMLEQLLPSLKCGMKGSKIIFTSNNRHVASMGTTEPIVLKVLPQPEYWFFFKAHAFAGRNVEENPTLVAAGKAIARKLNGSFFGAKIVGGLLKDHPDSKFWCKANGVNLAVNGERIGHKWRLGAGRSRGRVKSRVIHTADMERQEVRTILRLSLKTVEVMKTAC</sequence>
<keyword evidence="3" id="KW-1185">Reference proteome</keyword>
<dbReference type="PANTHER" id="PTHR33377:SF101">
    <property type="entry name" value="NB-ARC DOMAIN CONTAINING PROTEIN, EXPRESSED"/>
    <property type="match status" value="1"/>
</dbReference>
<dbReference type="InterPro" id="IPR002182">
    <property type="entry name" value="NB-ARC"/>
</dbReference>